<evidence type="ECO:0000313" key="3">
    <source>
        <dbReference type="Proteomes" id="UP000275069"/>
    </source>
</evidence>
<protein>
    <submittedName>
        <fullName evidence="2">Prepilin-type N-terminal cleavage/methylation domain-containing protein</fullName>
    </submittedName>
</protein>
<dbReference type="NCBIfam" id="TIGR02532">
    <property type="entry name" value="IV_pilin_GFxxxE"/>
    <property type="match status" value="1"/>
</dbReference>
<dbReference type="KEGG" id="gry:D7I44_05340"/>
<dbReference type="InterPro" id="IPR012902">
    <property type="entry name" value="N_methyl_site"/>
</dbReference>
<keyword evidence="1" id="KW-1133">Transmembrane helix</keyword>
<name>A0A387BPX0_9MICO</name>
<evidence type="ECO:0000313" key="2">
    <source>
        <dbReference type="EMBL" id="AYG03006.1"/>
    </source>
</evidence>
<keyword evidence="1" id="KW-0472">Membrane</keyword>
<sequence>MGSPRLQPQDEQGFTLIELIVTMAVGALVLSLAASFIVASLRAQSTVSTQTDSTTSAQLALRSLQQGLENAPVFTVTNGSQPGDIIVIAPSLSPRSSAAWTCHAWRYSASASTISVATWNDGNTFAAETLHWTSLATRVSPKGATPVFLAGPHNMTDPTPNTVLEVTFVGTGYDGHSVSIVSQIASSPSSSGAGIAC</sequence>
<feature type="transmembrane region" description="Helical" evidence="1">
    <location>
        <begin position="20"/>
        <end position="41"/>
    </location>
</feature>
<keyword evidence="1" id="KW-0812">Transmembrane</keyword>
<accession>A0A387BPX0</accession>
<keyword evidence="3" id="KW-1185">Reference proteome</keyword>
<proteinExistence type="predicted"/>
<dbReference type="AlphaFoldDB" id="A0A387BPX0"/>
<dbReference type="Pfam" id="PF07963">
    <property type="entry name" value="N_methyl"/>
    <property type="match status" value="1"/>
</dbReference>
<evidence type="ECO:0000256" key="1">
    <source>
        <dbReference type="SAM" id="Phobius"/>
    </source>
</evidence>
<dbReference type="EMBL" id="CP032624">
    <property type="protein sequence ID" value="AYG03006.1"/>
    <property type="molecule type" value="Genomic_DNA"/>
</dbReference>
<gene>
    <name evidence="2" type="ORF">D7I44_05340</name>
</gene>
<dbReference type="PROSITE" id="PS00409">
    <property type="entry name" value="PROKAR_NTER_METHYL"/>
    <property type="match status" value="1"/>
</dbReference>
<reference evidence="2 3" key="1">
    <citation type="submission" date="2018-09" db="EMBL/GenBank/DDBJ databases">
        <title>Genome sequencing of strain 2DFW10M-5.</title>
        <authorList>
            <person name="Heo J."/>
            <person name="Kim S.-J."/>
            <person name="Kwon S.-W."/>
        </authorList>
    </citation>
    <scope>NUCLEOTIDE SEQUENCE [LARGE SCALE GENOMIC DNA]</scope>
    <source>
        <strain evidence="2 3">2DFW10M-5</strain>
    </source>
</reference>
<organism evidence="2 3">
    <name type="scientific">Gryllotalpicola protaetiae</name>
    <dbReference type="NCBI Taxonomy" id="2419771"/>
    <lineage>
        <taxon>Bacteria</taxon>
        <taxon>Bacillati</taxon>
        <taxon>Actinomycetota</taxon>
        <taxon>Actinomycetes</taxon>
        <taxon>Micrococcales</taxon>
        <taxon>Microbacteriaceae</taxon>
        <taxon>Gryllotalpicola</taxon>
    </lineage>
</organism>
<dbReference type="Proteomes" id="UP000275069">
    <property type="component" value="Chromosome"/>
</dbReference>